<dbReference type="CDD" id="cd10917">
    <property type="entry name" value="CE4_NodB_like_6s_7s"/>
    <property type="match status" value="1"/>
</dbReference>
<evidence type="ECO:0000256" key="2">
    <source>
        <dbReference type="ARBA" id="ARBA00022801"/>
    </source>
</evidence>
<dbReference type="PANTHER" id="PTHR10587">
    <property type="entry name" value="GLYCOSYL TRANSFERASE-RELATED"/>
    <property type="match status" value="1"/>
</dbReference>
<gene>
    <name evidence="5" type="ORF">FB460_0021</name>
</gene>
<accession>A0A542ZPG9</accession>
<reference evidence="5 6" key="1">
    <citation type="submission" date="2019-06" db="EMBL/GenBank/DDBJ databases">
        <title>Sequencing the genomes of 1000 actinobacteria strains.</title>
        <authorList>
            <person name="Klenk H.-P."/>
        </authorList>
    </citation>
    <scope>NUCLEOTIDE SEQUENCE [LARGE SCALE GENOMIC DNA]</scope>
    <source>
        <strain evidence="5 6">DSM 8251</strain>
    </source>
</reference>
<dbReference type="OrthoDB" id="3173508at2"/>
<dbReference type="InterPro" id="IPR011330">
    <property type="entry name" value="Glyco_hydro/deAcase_b/a-brl"/>
</dbReference>
<dbReference type="EMBL" id="VFOR01000001">
    <property type="protein sequence ID" value="TQL62252.1"/>
    <property type="molecule type" value="Genomic_DNA"/>
</dbReference>
<dbReference type="PROSITE" id="PS51677">
    <property type="entry name" value="NODB"/>
    <property type="match status" value="1"/>
</dbReference>
<evidence type="ECO:0000313" key="6">
    <source>
        <dbReference type="Proteomes" id="UP000316196"/>
    </source>
</evidence>
<sequence>MTRGPPSVAPVIRNDGGNVGVKYVKRFMAAAAAVAMVGVSACGAPPTSQSDEQKNTAPSSPPPPPPVEIASVDHGNVEGLTEASFDAHGVTTTIPVTASSRLLTAATMVVKDKMLRNAAHVGAESDDVSWQLVASSPEVVGVMLTQEQQGGEAAGTSAGAVWLDAVNNEVVGSAALIDETQWSAFLDLVREVAVTEQADAEAIIQALSTPAAPYGDGPAMAFESSGNLVLRVAGEELVDLRIEAESVDPMLSEFGRRAQQAATSPQAFTGAPPAAAGDGAETPTPAPDETPEETPDETPVAQRPSVRIGPDCENKSCVALTYDDGPGPRTPEILEQIAQHGGAATFFQLGQVLEQNTDVGQQIVAQGQEVGGHSWSHPDLRGLSAEGVTEEIRRTNDLMTQTYGQEPLIMRPPYGAHNQSVDEIANQHGLALIQWNVDSQDWQTHSAASTTAAAVGAAEKTSAIVLMHDIHDATIEASAEIYRQLAENPEVEMVTVSELGLGAAPIQQGHAYCSSPAEPQEGFDCAG</sequence>
<dbReference type="GO" id="GO:0046872">
    <property type="term" value="F:metal ion binding"/>
    <property type="evidence" value="ECO:0007669"/>
    <property type="project" value="UniProtKB-KW"/>
</dbReference>
<feature type="domain" description="NodB homology" evidence="4">
    <location>
        <begin position="316"/>
        <end position="494"/>
    </location>
</feature>
<proteinExistence type="predicted"/>
<dbReference type="GO" id="GO:0016810">
    <property type="term" value="F:hydrolase activity, acting on carbon-nitrogen (but not peptide) bonds"/>
    <property type="evidence" value="ECO:0007669"/>
    <property type="project" value="InterPro"/>
</dbReference>
<dbReference type="Pfam" id="PF01522">
    <property type="entry name" value="Polysacc_deac_1"/>
    <property type="match status" value="1"/>
</dbReference>
<keyword evidence="6" id="KW-1185">Reference proteome</keyword>
<evidence type="ECO:0000313" key="5">
    <source>
        <dbReference type="EMBL" id="TQL62252.1"/>
    </source>
</evidence>
<keyword evidence="2" id="KW-0378">Hydrolase</keyword>
<dbReference type="PANTHER" id="PTHR10587:SF133">
    <property type="entry name" value="CHITIN DEACETYLASE 1-RELATED"/>
    <property type="match status" value="1"/>
</dbReference>
<name>A0A542ZPG9_9ACTN</name>
<evidence type="ECO:0000256" key="3">
    <source>
        <dbReference type="SAM" id="MobiDB-lite"/>
    </source>
</evidence>
<dbReference type="GO" id="GO:0016020">
    <property type="term" value="C:membrane"/>
    <property type="evidence" value="ECO:0007669"/>
    <property type="project" value="TreeGrafter"/>
</dbReference>
<evidence type="ECO:0000259" key="4">
    <source>
        <dbReference type="PROSITE" id="PS51677"/>
    </source>
</evidence>
<dbReference type="InterPro" id="IPR050248">
    <property type="entry name" value="Polysacc_deacetylase_ArnD"/>
</dbReference>
<dbReference type="AlphaFoldDB" id="A0A542ZPG9"/>
<protein>
    <submittedName>
        <fullName evidence="5">Peptidoglycan/xylan/chitin deacetylase (PgdA/CDA1 family)</fullName>
    </submittedName>
</protein>
<dbReference type="Gene3D" id="3.20.20.370">
    <property type="entry name" value="Glycoside hydrolase/deacetylase"/>
    <property type="match status" value="1"/>
</dbReference>
<feature type="region of interest" description="Disordered" evidence="3">
    <location>
        <begin position="256"/>
        <end position="312"/>
    </location>
</feature>
<dbReference type="Proteomes" id="UP000316196">
    <property type="component" value="Unassembled WGS sequence"/>
</dbReference>
<dbReference type="InterPro" id="IPR002509">
    <property type="entry name" value="NODB_dom"/>
</dbReference>
<organism evidence="5 6">
    <name type="scientific">Propioniferax innocua</name>
    <dbReference type="NCBI Taxonomy" id="1753"/>
    <lineage>
        <taxon>Bacteria</taxon>
        <taxon>Bacillati</taxon>
        <taxon>Actinomycetota</taxon>
        <taxon>Actinomycetes</taxon>
        <taxon>Propionibacteriales</taxon>
        <taxon>Propionibacteriaceae</taxon>
        <taxon>Propioniferax</taxon>
    </lineage>
</organism>
<feature type="compositionally biased region" description="Low complexity" evidence="3">
    <location>
        <begin position="265"/>
        <end position="283"/>
    </location>
</feature>
<feature type="region of interest" description="Disordered" evidence="3">
    <location>
        <begin position="43"/>
        <end position="72"/>
    </location>
</feature>
<keyword evidence="1" id="KW-0479">Metal-binding</keyword>
<dbReference type="GO" id="GO:0005975">
    <property type="term" value="P:carbohydrate metabolic process"/>
    <property type="evidence" value="ECO:0007669"/>
    <property type="project" value="InterPro"/>
</dbReference>
<evidence type="ECO:0000256" key="1">
    <source>
        <dbReference type="ARBA" id="ARBA00022723"/>
    </source>
</evidence>
<comment type="caution">
    <text evidence="5">The sequence shown here is derived from an EMBL/GenBank/DDBJ whole genome shotgun (WGS) entry which is preliminary data.</text>
</comment>
<dbReference type="SUPFAM" id="SSF88713">
    <property type="entry name" value="Glycoside hydrolase/deacetylase"/>
    <property type="match status" value="1"/>
</dbReference>